<name>A0ABD0V8J7_DENTH</name>
<evidence type="ECO:0000313" key="1">
    <source>
        <dbReference type="EMBL" id="KAL0921355.1"/>
    </source>
</evidence>
<dbReference type="InterPro" id="IPR027471">
    <property type="entry name" value="YbeD-like_sf"/>
</dbReference>
<dbReference type="AlphaFoldDB" id="A0ABD0V8J7"/>
<dbReference type="Proteomes" id="UP001552299">
    <property type="component" value="Unassembled WGS sequence"/>
</dbReference>
<organism evidence="1 2">
    <name type="scientific">Dendrobium thyrsiflorum</name>
    <name type="common">Pinecone-like raceme dendrobium</name>
    <name type="synonym">Orchid</name>
    <dbReference type="NCBI Taxonomy" id="117978"/>
    <lineage>
        <taxon>Eukaryota</taxon>
        <taxon>Viridiplantae</taxon>
        <taxon>Streptophyta</taxon>
        <taxon>Embryophyta</taxon>
        <taxon>Tracheophyta</taxon>
        <taxon>Spermatophyta</taxon>
        <taxon>Magnoliopsida</taxon>
        <taxon>Liliopsida</taxon>
        <taxon>Asparagales</taxon>
        <taxon>Orchidaceae</taxon>
        <taxon>Epidendroideae</taxon>
        <taxon>Malaxideae</taxon>
        <taxon>Dendrobiinae</taxon>
        <taxon>Dendrobium</taxon>
    </lineage>
</organism>
<keyword evidence="2" id="KW-1185">Reference proteome</keyword>
<accession>A0ABD0V8J7</accession>
<dbReference type="SUPFAM" id="SSF117991">
    <property type="entry name" value="YbeD/HP0495-like"/>
    <property type="match status" value="1"/>
</dbReference>
<sequence length="260" mass="29022">MGISVAMLTQAEFGRPKWFFAFSQDDSLFLKTIYQIWINRNNKKHGKSWASPAMVAAVVLGNFNLVNLSILSKQWDTTRLYSIGLSCCPPPSKWLKVNIDGAFREPYKAGVGVVVRDSAGKIIVAAGKQIMHWDVAYIELQSISLLRDVLNEDIKGAMGIIIEGDNQSTLNWLQKHVNSYPTVRGFTAIGTGGDDFVNAMVVAVESVLHEPIPEDRVTHKLSSRGKYVSVNIGPIRVVSSEQVQAVYNAMRRDERMKYFL</sequence>
<dbReference type="EMBL" id="JANQDX010000007">
    <property type="protein sequence ID" value="KAL0921355.1"/>
    <property type="molecule type" value="Genomic_DNA"/>
</dbReference>
<dbReference type="InterPro" id="IPR007454">
    <property type="entry name" value="UPF0250_YbeD-like"/>
</dbReference>
<dbReference type="PANTHER" id="PTHR34782">
    <property type="entry name" value="PHOSPHORIBOSYLFORMYLGLYCINAMIDINE SYNTHASE"/>
    <property type="match status" value="1"/>
</dbReference>
<dbReference type="Pfam" id="PF04359">
    <property type="entry name" value="DUF493"/>
    <property type="match status" value="1"/>
</dbReference>
<gene>
    <name evidence="1" type="ORF">M5K25_008419</name>
</gene>
<comment type="caution">
    <text evidence="1">The sequence shown here is derived from an EMBL/GenBank/DDBJ whole genome shotgun (WGS) entry which is preliminary data.</text>
</comment>
<evidence type="ECO:0008006" key="3">
    <source>
        <dbReference type="Google" id="ProtNLM"/>
    </source>
</evidence>
<proteinExistence type="predicted"/>
<evidence type="ECO:0000313" key="2">
    <source>
        <dbReference type="Proteomes" id="UP001552299"/>
    </source>
</evidence>
<protein>
    <recommendedName>
        <fullName evidence="3">RNase H type-1 domain-containing protein</fullName>
    </recommendedName>
</protein>
<reference evidence="1 2" key="1">
    <citation type="journal article" date="2024" name="Plant Biotechnol. J.">
        <title>Dendrobium thyrsiflorum genome and its molecular insights into genes involved in important horticultural traits.</title>
        <authorList>
            <person name="Chen B."/>
            <person name="Wang J.Y."/>
            <person name="Zheng P.J."/>
            <person name="Li K.L."/>
            <person name="Liang Y.M."/>
            <person name="Chen X.F."/>
            <person name="Zhang C."/>
            <person name="Zhao X."/>
            <person name="He X."/>
            <person name="Zhang G.Q."/>
            <person name="Liu Z.J."/>
            <person name="Xu Q."/>
        </authorList>
    </citation>
    <scope>NUCLEOTIDE SEQUENCE [LARGE SCALE GENOMIC DNA]</scope>
    <source>
        <strain evidence="1">GZMU011</strain>
    </source>
</reference>
<dbReference type="PANTHER" id="PTHR34782:SF1">
    <property type="entry name" value="PHOSPHORIBOSYLFORMYLGLYCINAMIDINE SYNTHASE"/>
    <property type="match status" value="1"/>
</dbReference>
<dbReference type="Gene3D" id="3.30.70.260">
    <property type="match status" value="1"/>
</dbReference>